<evidence type="ECO:0000313" key="3">
    <source>
        <dbReference type="Proteomes" id="UP000536909"/>
    </source>
</evidence>
<comment type="caution">
    <text evidence="2">The sequence shown here is derived from an EMBL/GenBank/DDBJ whole genome shotgun (WGS) entry which is preliminary data.</text>
</comment>
<reference evidence="2 3" key="1">
    <citation type="submission" date="2020-08" db="EMBL/GenBank/DDBJ databases">
        <title>Genomic Encyclopedia of Type Strains, Phase IV (KMG-IV): sequencing the most valuable type-strain genomes for metagenomic binning, comparative biology and taxonomic classification.</title>
        <authorList>
            <person name="Goeker M."/>
        </authorList>
    </citation>
    <scope>NUCLEOTIDE SEQUENCE [LARGE SCALE GENOMIC DNA]</scope>
    <source>
        <strain evidence="2 3">DSM 105434</strain>
    </source>
</reference>
<feature type="region of interest" description="Disordered" evidence="1">
    <location>
        <begin position="51"/>
        <end position="70"/>
    </location>
</feature>
<name>A0ABR6MR01_9DEIO</name>
<feature type="compositionally biased region" description="Pro residues" evidence="1">
    <location>
        <begin position="57"/>
        <end position="70"/>
    </location>
</feature>
<evidence type="ECO:0000256" key="1">
    <source>
        <dbReference type="SAM" id="MobiDB-lite"/>
    </source>
</evidence>
<dbReference type="Proteomes" id="UP000536909">
    <property type="component" value="Unassembled WGS sequence"/>
</dbReference>
<evidence type="ECO:0000313" key="2">
    <source>
        <dbReference type="EMBL" id="MBB5294129.1"/>
    </source>
</evidence>
<organism evidence="2 3">
    <name type="scientific">Deinococcus metallilatus</name>
    <dbReference type="NCBI Taxonomy" id="1211322"/>
    <lineage>
        <taxon>Bacteria</taxon>
        <taxon>Thermotogati</taxon>
        <taxon>Deinococcota</taxon>
        <taxon>Deinococci</taxon>
        <taxon>Deinococcales</taxon>
        <taxon>Deinococcaceae</taxon>
        <taxon>Deinococcus</taxon>
    </lineage>
</organism>
<accession>A0ABR6MR01</accession>
<keyword evidence="3" id="KW-1185">Reference proteome</keyword>
<proteinExistence type="predicted"/>
<sequence>MLATAADGGASALYERLEFNLAGMLPGYALKPHGGLAGALISWKQLGEKAEQAAFPPGVPPGPPLPQGNN</sequence>
<gene>
    <name evidence="2" type="ORF">HNQ10_000943</name>
</gene>
<protein>
    <submittedName>
        <fullName evidence="2">Uncharacterized protein</fullName>
    </submittedName>
</protein>
<dbReference type="EMBL" id="JACHFV010000003">
    <property type="protein sequence ID" value="MBB5294129.1"/>
    <property type="molecule type" value="Genomic_DNA"/>
</dbReference>
<dbReference type="RefSeq" id="WP_206733016.1">
    <property type="nucleotide sequence ID" value="NZ_BSUI01000016.1"/>
</dbReference>